<evidence type="ECO:0000313" key="2">
    <source>
        <dbReference type="EMBL" id="OGG12607.1"/>
    </source>
</evidence>
<name>A0A1F5ZKI8_9BACT</name>
<keyword evidence="1" id="KW-0812">Transmembrane</keyword>
<feature type="transmembrane region" description="Helical" evidence="1">
    <location>
        <begin position="248"/>
        <end position="265"/>
    </location>
</feature>
<dbReference type="STRING" id="1798382.A3D77_04690"/>
<feature type="transmembrane region" description="Helical" evidence="1">
    <location>
        <begin position="140"/>
        <end position="163"/>
    </location>
</feature>
<feature type="transmembrane region" description="Helical" evidence="1">
    <location>
        <begin position="175"/>
        <end position="193"/>
    </location>
</feature>
<feature type="transmembrane region" description="Helical" evidence="1">
    <location>
        <begin position="72"/>
        <end position="92"/>
    </location>
</feature>
<gene>
    <name evidence="2" type="ORF">A3D77_04690</name>
</gene>
<evidence type="ECO:0000313" key="3">
    <source>
        <dbReference type="Proteomes" id="UP000176923"/>
    </source>
</evidence>
<dbReference type="Proteomes" id="UP000176923">
    <property type="component" value="Unassembled WGS sequence"/>
</dbReference>
<proteinExistence type="predicted"/>
<organism evidence="2 3">
    <name type="scientific">Candidatus Gottesmanbacteria bacterium RIFCSPHIGHO2_02_FULL_39_11</name>
    <dbReference type="NCBI Taxonomy" id="1798382"/>
    <lineage>
        <taxon>Bacteria</taxon>
        <taxon>Candidatus Gottesmaniibacteriota</taxon>
    </lineage>
</organism>
<feature type="transmembrane region" description="Helical" evidence="1">
    <location>
        <begin position="272"/>
        <end position="290"/>
    </location>
</feature>
<feature type="transmembrane region" description="Helical" evidence="1">
    <location>
        <begin position="296"/>
        <end position="313"/>
    </location>
</feature>
<keyword evidence="1" id="KW-1133">Transmembrane helix</keyword>
<protein>
    <recommendedName>
        <fullName evidence="4">Glycosyltransferase RgtA/B/C/D-like domain-containing protein</fullName>
    </recommendedName>
</protein>
<dbReference type="EMBL" id="MFJL01000044">
    <property type="protein sequence ID" value="OGG12607.1"/>
    <property type="molecule type" value="Genomic_DNA"/>
</dbReference>
<reference evidence="2 3" key="1">
    <citation type="journal article" date="2016" name="Nat. Commun.">
        <title>Thousands of microbial genomes shed light on interconnected biogeochemical processes in an aquifer system.</title>
        <authorList>
            <person name="Anantharaman K."/>
            <person name="Brown C.T."/>
            <person name="Hug L.A."/>
            <person name="Sharon I."/>
            <person name="Castelle C.J."/>
            <person name="Probst A.J."/>
            <person name="Thomas B.C."/>
            <person name="Singh A."/>
            <person name="Wilkins M.J."/>
            <person name="Karaoz U."/>
            <person name="Brodie E.L."/>
            <person name="Williams K.H."/>
            <person name="Hubbard S.S."/>
            <person name="Banfield J.F."/>
        </authorList>
    </citation>
    <scope>NUCLEOTIDE SEQUENCE [LARGE SCALE GENOMIC DNA]</scope>
</reference>
<sequence length="446" mass="52704">MKKYFPFTSIILLFFVFLTVHSSISVFPEMRLFPYLIHKGLTPYKDFFDHHGFLLYYLLAPFIGTNTLPQKIIYVTLQTLSLLLFMLIIWTLRMSKKQFGVLSFTYALVLFYLGDNTLWYETLITPLLLMLFISVFQKKNIFNIIISGVVVFFLSAIKPLFIVSIIPVLLKWKTLKMGIVTAILWIIVILYFMKENAIYPLYISLILFNAELPRMLQNSPLKDPYIILPLVFLSLISLFLSYKNHLDNVGIIISFLFLSYIPLLTGFWKPHLVSLITFLMVTISLSIMGNRFFSKITVIVLFLISFFIIRKIILENQLQTQLALVYTDDYKSEKAINYLRQNYPHKPLYVFSNRPEFYTELDTVPPVYFPLKFPGVEKYYPNYETNIMNSIKRDNIERVVFVMPLDTEFENQKYLKNWIMQNSVVEYQDENTQIRLIRHVRNQSQF</sequence>
<evidence type="ECO:0008006" key="4">
    <source>
        <dbReference type="Google" id="ProtNLM"/>
    </source>
</evidence>
<dbReference type="AlphaFoldDB" id="A0A1F5ZKI8"/>
<keyword evidence="1" id="KW-0472">Membrane</keyword>
<accession>A0A1F5ZKI8</accession>
<comment type="caution">
    <text evidence="2">The sequence shown here is derived from an EMBL/GenBank/DDBJ whole genome shotgun (WGS) entry which is preliminary data.</text>
</comment>
<feature type="transmembrane region" description="Helical" evidence="1">
    <location>
        <begin position="225"/>
        <end position="242"/>
    </location>
</feature>
<evidence type="ECO:0000256" key="1">
    <source>
        <dbReference type="SAM" id="Phobius"/>
    </source>
</evidence>
<feature type="transmembrane region" description="Helical" evidence="1">
    <location>
        <begin position="199"/>
        <end position="216"/>
    </location>
</feature>